<protein>
    <submittedName>
        <fullName evidence="1">Uncharacterized protein</fullName>
    </submittedName>
</protein>
<dbReference type="Pfam" id="PF06042">
    <property type="entry name" value="NTP_transf_6"/>
    <property type="match status" value="1"/>
</dbReference>
<evidence type="ECO:0000313" key="1">
    <source>
        <dbReference type="EMBL" id="OFJ46844.1"/>
    </source>
</evidence>
<proteinExistence type="predicted"/>
<dbReference type="EMBL" id="MAQB02000010">
    <property type="protein sequence ID" value="OFJ46844.1"/>
    <property type="molecule type" value="Genomic_DNA"/>
</dbReference>
<dbReference type="PANTHER" id="PTHR39166:SF1">
    <property type="entry name" value="BLL1166 PROTEIN"/>
    <property type="match status" value="1"/>
</dbReference>
<reference evidence="1 2" key="1">
    <citation type="submission" date="2016-10" db="EMBL/GenBank/DDBJ databases">
        <title>Updated version of Genome Assembly of Janthinobacterium lividum ERGS5:01.</title>
        <authorList>
            <person name="Kumar R."/>
            <person name="Acharya V."/>
            <person name="Singh D."/>
        </authorList>
    </citation>
    <scope>NUCLEOTIDE SEQUENCE [LARGE SCALE GENOMIC DNA]</scope>
    <source>
        <strain evidence="1 2">ERGS5:01</strain>
    </source>
</reference>
<dbReference type="PANTHER" id="PTHR39166">
    <property type="entry name" value="BLL1166 PROTEIN"/>
    <property type="match status" value="1"/>
</dbReference>
<dbReference type="Proteomes" id="UP000092634">
    <property type="component" value="Unassembled WGS sequence"/>
</dbReference>
<evidence type="ECO:0000313" key="2">
    <source>
        <dbReference type="Proteomes" id="UP000092634"/>
    </source>
</evidence>
<dbReference type="InterPro" id="IPR009267">
    <property type="entry name" value="NTP_transf_6"/>
</dbReference>
<gene>
    <name evidence="1" type="ORF">BA896_019765</name>
</gene>
<accession>A0A1E8PM91</accession>
<comment type="caution">
    <text evidence="1">The sequence shown here is derived from an EMBL/GenBank/DDBJ whole genome shotgun (WGS) entry which is preliminary data.</text>
</comment>
<name>A0A1E8PM91_9BURK</name>
<organism evidence="1 2">
    <name type="scientific">Janthinobacterium lividum</name>
    <dbReference type="NCBI Taxonomy" id="29581"/>
    <lineage>
        <taxon>Bacteria</taxon>
        <taxon>Pseudomonadati</taxon>
        <taxon>Pseudomonadota</taxon>
        <taxon>Betaproteobacteria</taxon>
        <taxon>Burkholderiales</taxon>
        <taxon>Oxalobacteraceae</taxon>
        <taxon>Janthinobacterium</taxon>
    </lineage>
</organism>
<sequence length="98" mass="10999">MRYWPKTATAVGVRLNDLADIAIAAPFGLHDLFDLVARPTERFLTAKQSVYAGRVRGKNWQGTWPKLRMNSQVLLPAVLWNRTEQAHSLHLMISDAGA</sequence>
<dbReference type="AlphaFoldDB" id="A0A1E8PM91"/>